<keyword evidence="1" id="KW-0732">Signal</keyword>
<comment type="caution">
    <text evidence="2">The sequence shown here is derived from an EMBL/GenBank/DDBJ whole genome shotgun (WGS) entry which is preliminary data.</text>
</comment>
<sequence>MPSRLARLLSIGLLHGMFAASAHSATPEQIEQFNALLKSQVKTTEAMEAVRDAPPGEHARWGEEVCTWVRIGKADFDATQANLAAFFGDDLSAAIVFAARRVICPELK</sequence>
<feature type="signal peptide" evidence="1">
    <location>
        <begin position="1"/>
        <end position="24"/>
    </location>
</feature>
<dbReference type="EMBL" id="VYGV01000015">
    <property type="protein sequence ID" value="NWF46742.1"/>
    <property type="molecule type" value="Genomic_DNA"/>
</dbReference>
<protein>
    <recommendedName>
        <fullName evidence="4">DUF732 domain-containing protein</fullName>
    </recommendedName>
</protein>
<organism evidence="2 3">
    <name type="scientific">Hydrogenophaga aromaticivorans</name>
    <dbReference type="NCBI Taxonomy" id="2610898"/>
    <lineage>
        <taxon>Bacteria</taxon>
        <taxon>Pseudomonadati</taxon>
        <taxon>Pseudomonadota</taxon>
        <taxon>Betaproteobacteria</taxon>
        <taxon>Burkholderiales</taxon>
        <taxon>Comamonadaceae</taxon>
        <taxon>Hydrogenophaga</taxon>
    </lineage>
</organism>
<reference evidence="2 3" key="1">
    <citation type="submission" date="2019-09" db="EMBL/GenBank/DDBJ databases">
        <title>Hydrogenophaga aromatica sp. nov., isolated from a para-xylene-degrading enrichment culture.</title>
        <authorList>
            <person name="Tancsics A."/>
            <person name="Banerjee S."/>
        </authorList>
    </citation>
    <scope>NUCLEOTIDE SEQUENCE [LARGE SCALE GENOMIC DNA]</scope>
    <source>
        <strain evidence="2 3">D2P1</strain>
    </source>
</reference>
<accession>A0A7Y8GZA7</accession>
<proteinExistence type="predicted"/>
<gene>
    <name evidence="2" type="ORF">F3K02_16000</name>
</gene>
<name>A0A7Y8GZA7_9BURK</name>
<keyword evidence="3" id="KW-1185">Reference proteome</keyword>
<feature type="chain" id="PRO_5031030863" description="DUF732 domain-containing protein" evidence="1">
    <location>
        <begin position="25"/>
        <end position="108"/>
    </location>
</feature>
<evidence type="ECO:0000313" key="3">
    <source>
        <dbReference type="Proteomes" id="UP000545507"/>
    </source>
</evidence>
<evidence type="ECO:0000313" key="2">
    <source>
        <dbReference type="EMBL" id="NWF46742.1"/>
    </source>
</evidence>
<evidence type="ECO:0008006" key="4">
    <source>
        <dbReference type="Google" id="ProtNLM"/>
    </source>
</evidence>
<evidence type="ECO:0000256" key="1">
    <source>
        <dbReference type="SAM" id="SignalP"/>
    </source>
</evidence>
<dbReference type="AlphaFoldDB" id="A0A7Y8GZA7"/>
<dbReference type="RefSeq" id="WP_177136644.1">
    <property type="nucleotide sequence ID" value="NZ_VYGV01000015.1"/>
</dbReference>
<dbReference type="Proteomes" id="UP000545507">
    <property type="component" value="Unassembled WGS sequence"/>
</dbReference>